<dbReference type="GeneID" id="81427966"/>
<dbReference type="PANTHER" id="PTHR22936">
    <property type="entry name" value="RHOMBOID-RELATED"/>
    <property type="match status" value="1"/>
</dbReference>
<gene>
    <name evidence="13" type="ORF">N7482_006665</name>
</gene>
<evidence type="ECO:0000256" key="6">
    <source>
        <dbReference type="ARBA" id="ARBA00022801"/>
    </source>
</evidence>
<dbReference type="GO" id="GO:0006508">
    <property type="term" value="P:proteolysis"/>
    <property type="evidence" value="ECO:0007669"/>
    <property type="project" value="UniProtKB-KW"/>
</dbReference>
<dbReference type="AlphaFoldDB" id="A0A9W9LJV0"/>
<evidence type="ECO:0000259" key="12">
    <source>
        <dbReference type="Pfam" id="PF01694"/>
    </source>
</evidence>
<evidence type="ECO:0000313" key="13">
    <source>
        <dbReference type="EMBL" id="KAJ5159661.1"/>
    </source>
</evidence>
<dbReference type="EC" id="3.4.21.105" evidence="10"/>
<dbReference type="GO" id="GO:0004252">
    <property type="term" value="F:serine-type endopeptidase activity"/>
    <property type="evidence" value="ECO:0007669"/>
    <property type="project" value="InterPro"/>
</dbReference>
<dbReference type="SUPFAM" id="SSF144091">
    <property type="entry name" value="Rhomboid-like"/>
    <property type="match status" value="1"/>
</dbReference>
<keyword evidence="7 10" id="KW-0720">Serine protease</keyword>
<feature type="transmembrane region" description="Helical" evidence="10">
    <location>
        <begin position="343"/>
        <end position="362"/>
    </location>
</feature>
<comment type="similarity">
    <text evidence="3 10">Belongs to the peptidase S54 family.</text>
</comment>
<feature type="transmembrane region" description="Helical" evidence="10">
    <location>
        <begin position="457"/>
        <end position="479"/>
    </location>
</feature>
<accession>A0A9W9LJV0</accession>
<sequence>MAANEYYHANIPNPPSYDQVTTGHAPQLNANNPGYGFESHSPVSQISHHDNPAAPYHNHQSQQSLQSDNGAYATAGRLTDGDHYAENIPLKAQTQFSNNPEWMHQPTQYPPPSPGALEDRGRGGSRTKKGFFRKKPAWVTWTLTLAQIIVFIVELVKSGTLTGSPIETKPSFNPMIGPSPYIQIYMGARYDPCMKNIPGIQNSSVEISWPCPNTTSNTYDCTLSDLCAFGGVPNPKVGGSLDDKPAPNQWYRFIIPIFLHGGFIHIGFNLLVQLTMGADMERMIGMWRYTLTYFASGIFGYVFGGNYAAQLQPSTGCSGALFGIMALVLLDLLYDWPQRESPWVELIIMVLGVAVSFVLGLLPGLDNFSHIGGFIMGLAMGLSLLRSPNALREQIGLARQPYVAMSGGAGVDPADKRKTTSMMDFFKNKGNMVSSSGGKDESNGPLQFFKGRKPLWWCWWLVRVGALVAVLIGFIMLIIDFYRYPSSNCSWCYRLSCLPVNGWCKQDTLESSESSSTTTTT</sequence>
<organism evidence="13 14">
    <name type="scientific">Penicillium canariense</name>
    <dbReference type="NCBI Taxonomy" id="189055"/>
    <lineage>
        <taxon>Eukaryota</taxon>
        <taxon>Fungi</taxon>
        <taxon>Dikarya</taxon>
        <taxon>Ascomycota</taxon>
        <taxon>Pezizomycotina</taxon>
        <taxon>Eurotiomycetes</taxon>
        <taxon>Eurotiomycetidae</taxon>
        <taxon>Eurotiales</taxon>
        <taxon>Aspergillaceae</taxon>
        <taxon>Penicillium</taxon>
    </lineage>
</organism>
<dbReference type="RefSeq" id="XP_056541219.1">
    <property type="nucleotide sequence ID" value="XM_056688790.1"/>
</dbReference>
<feature type="domain" description="Peptidase S54 rhomboid" evidence="12">
    <location>
        <begin position="248"/>
        <end position="386"/>
    </location>
</feature>
<dbReference type="Gene3D" id="1.20.1540.10">
    <property type="entry name" value="Rhomboid-like"/>
    <property type="match status" value="1"/>
</dbReference>
<evidence type="ECO:0000256" key="9">
    <source>
        <dbReference type="ARBA" id="ARBA00023136"/>
    </source>
</evidence>
<keyword evidence="14" id="KW-1185">Reference proteome</keyword>
<feature type="transmembrane region" description="Helical" evidence="10">
    <location>
        <begin position="319"/>
        <end position="336"/>
    </location>
</feature>
<evidence type="ECO:0000256" key="11">
    <source>
        <dbReference type="SAM" id="MobiDB-lite"/>
    </source>
</evidence>
<feature type="transmembrane region" description="Helical" evidence="10">
    <location>
        <begin position="136"/>
        <end position="156"/>
    </location>
</feature>
<comment type="catalytic activity">
    <reaction evidence="1 10">
        <text>Cleaves type-1 transmembrane domains using a catalytic dyad composed of serine and histidine that are contributed by different transmembrane domains.</text>
        <dbReference type="EC" id="3.4.21.105"/>
    </reaction>
</comment>
<evidence type="ECO:0000256" key="5">
    <source>
        <dbReference type="ARBA" id="ARBA00022692"/>
    </source>
</evidence>
<feature type="transmembrane region" description="Helical" evidence="10">
    <location>
        <begin position="368"/>
        <end position="385"/>
    </location>
</feature>
<evidence type="ECO:0000256" key="2">
    <source>
        <dbReference type="ARBA" id="ARBA00004141"/>
    </source>
</evidence>
<proteinExistence type="inferred from homology"/>
<dbReference type="InterPro" id="IPR002610">
    <property type="entry name" value="Peptidase_S54_rhomboid-like"/>
</dbReference>
<feature type="region of interest" description="Disordered" evidence="11">
    <location>
        <begin position="100"/>
        <end position="129"/>
    </location>
</feature>
<comment type="caution">
    <text evidence="13">The sequence shown here is derived from an EMBL/GenBank/DDBJ whole genome shotgun (WGS) entry which is preliminary data.</text>
</comment>
<reference evidence="13" key="1">
    <citation type="submission" date="2022-11" db="EMBL/GenBank/DDBJ databases">
        <authorList>
            <person name="Petersen C."/>
        </authorList>
    </citation>
    <scope>NUCLEOTIDE SEQUENCE</scope>
    <source>
        <strain evidence="13">IBT 26290</strain>
    </source>
</reference>
<protein>
    <recommendedName>
        <fullName evidence="10">Rhomboid-type serine protease</fullName>
        <ecNumber evidence="10">3.4.21.105</ecNumber>
    </recommendedName>
</protein>
<dbReference type="InterPro" id="IPR022764">
    <property type="entry name" value="Peptidase_S54_rhomboid_dom"/>
</dbReference>
<comment type="function">
    <text evidence="10">Serine protease involved in intramembrane proteolysis.</text>
</comment>
<dbReference type="Pfam" id="PF01694">
    <property type="entry name" value="Rhomboid"/>
    <property type="match status" value="1"/>
</dbReference>
<evidence type="ECO:0000256" key="1">
    <source>
        <dbReference type="ARBA" id="ARBA00000156"/>
    </source>
</evidence>
<reference evidence="13" key="2">
    <citation type="journal article" date="2023" name="IMA Fungus">
        <title>Comparative genomic study of the Penicillium genus elucidates a diverse pangenome and 15 lateral gene transfer events.</title>
        <authorList>
            <person name="Petersen C."/>
            <person name="Sorensen T."/>
            <person name="Nielsen M.R."/>
            <person name="Sondergaard T.E."/>
            <person name="Sorensen J.L."/>
            <person name="Fitzpatrick D.A."/>
            <person name="Frisvad J.C."/>
            <person name="Nielsen K.L."/>
        </authorList>
    </citation>
    <scope>NUCLEOTIDE SEQUENCE</scope>
    <source>
        <strain evidence="13">IBT 26290</strain>
    </source>
</reference>
<dbReference type="OrthoDB" id="2146116at2759"/>
<evidence type="ECO:0000313" key="14">
    <source>
        <dbReference type="Proteomes" id="UP001149163"/>
    </source>
</evidence>
<feature type="compositionally biased region" description="Polar residues" evidence="11">
    <location>
        <begin position="16"/>
        <end position="32"/>
    </location>
</feature>
<keyword evidence="9 10" id="KW-0472">Membrane</keyword>
<dbReference type="EMBL" id="JAPQKN010000004">
    <property type="protein sequence ID" value="KAJ5159661.1"/>
    <property type="molecule type" value="Genomic_DNA"/>
</dbReference>
<keyword evidence="4 10" id="KW-0645">Protease</keyword>
<keyword evidence="8 10" id="KW-1133">Transmembrane helix</keyword>
<evidence type="ECO:0000256" key="10">
    <source>
        <dbReference type="RuleBase" id="RU362115"/>
    </source>
</evidence>
<dbReference type="PANTHER" id="PTHR22936:SF69">
    <property type="entry name" value="RHOMBOID-LIKE PROTEIN"/>
    <property type="match status" value="1"/>
</dbReference>
<evidence type="ECO:0000256" key="7">
    <source>
        <dbReference type="ARBA" id="ARBA00022825"/>
    </source>
</evidence>
<feature type="transmembrane region" description="Helical" evidence="10">
    <location>
        <begin position="286"/>
        <end position="307"/>
    </location>
</feature>
<keyword evidence="5 10" id="KW-0812">Transmembrane</keyword>
<name>A0A9W9LJV0_9EURO</name>
<evidence type="ECO:0000256" key="8">
    <source>
        <dbReference type="ARBA" id="ARBA00022989"/>
    </source>
</evidence>
<feature type="region of interest" description="Disordered" evidence="11">
    <location>
        <begin position="1"/>
        <end position="66"/>
    </location>
</feature>
<keyword evidence="6 10" id="KW-0378">Hydrolase</keyword>
<comment type="subcellular location">
    <subcellularLocation>
        <location evidence="2 10">Membrane</location>
        <topology evidence="2 10">Multi-pass membrane protein</topology>
    </subcellularLocation>
</comment>
<dbReference type="InterPro" id="IPR035952">
    <property type="entry name" value="Rhomboid-like_sf"/>
</dbReference>
<feature type="transmembrane region" description="Helical" evidence="10">
    <location>
        <begin position="250"/>
        <end position="274"/>
    </location>
</feature>
<evidence type="ECO:0000256" key="3">
    <source>
        <dbReference type="ARBA" id="ARBA00009045"/>
    </source>
</evidence>
<dbReference type="GO" id="GO:0016020">
    <property type="term" value="C:membrane"/>
    <property type="evidence" value="ECO:0007669"/>
    <property type="project" value="UniProtKB-SubCell"/>
</dbReference>
<dbReference type="Proteomes" id="UP001149163">
    <property type="component" value="Unassembled WGS sequence"/>
</dbReference>
<evidence type="ECO:0000256" key="4">
    <source>
        <dbReference type="ARBA" id="ARBA00022670"/>
    </source>
</evidence>